<accession>A5WYB2</accession>
<dbReference type="SMART" id="SM00773">
    <property type="entry name" value="WGR"/>
    <property type="match status" value="1"/>
</dbReference>
<dbReference type="SUPFAM" id="SSF142921">
    <property type="entry name" value="WGR domain-like"/>
    <property type="match status" value="1"/>
</dbReference>
<dbReference type="PROSITE" id="PS51977">
    <property type="entry name" value="WGR"/>
    <property type="match status" value="1"/>
</dbReference>
<evidence type="ECO:0000313" key="2">
    <source>
        <dbReference type="EMBL" id="AAZ50580.1"/>
    </source>
</evidence>
<protein>
    <submittedName>
        <fullName evidence="2">Orf_Bo197</fullName>
    </submittedName>
</protein>
<sequence length="127" mass="14482">MNRKWPFDSEVSLDRSVKIDDHAGMGIHHYQLYCQRIDANRNMARYYALAIRPTLFGETALVRTWGRIGKAGGEMTEVFGNENDAISRFLELVLQKRKRGYQPARNCGNPGRSATLWTTPHDNVTIA</sequence>
<organism evidence="2">
    <name type="scientific">Agrobacterium tumefaciens</name>
    <dbReference type="NCBI Taxonomy" id="358"/>
    <lineage>
        <taxon>Bacteria</taxon>
        <taxon>Pseudomonadati</taxon>
        <taxon>Pseudomonadota</taxon>
        <taxon>Alphaproteobacteria</taxon>
        <taxon>Hyphomicrobiales</taxon>
        <taxon>Rhizobiaceae</taxon>
        <taxon>Rhizobium/Agrobacterium group</taxon>
        <taxon>Agrobacterium</taxon>
        <taxon>Agrobacterium tumefaciens complex</taxon>
    </lineage>
</organism>
<dbReference type="InterPro" id="IPR049809">
    <property type="entry name" value="YehF/YfeS-like_WGR"/>
</dbReference>
<dbReference type="EMBL" id="DQ058764">
    <property type="protein sequence ID" value="AAZ50580.1"/>
    <property type="molecule type" value="Genomic_DNA"/>
</dbReference>
<proteinExistence type="predicted"/>
<reference evidence="2" key="1">
    <citation type="submission" date="2005-05" db="EMBL/GenBank/DDBJ databases">
        <title>Complete sequence of the Ti plasmid pTiBo542 from the supervirulent Agrobacterium tumefaciens strain Bo542.</title>
        <authorList>
            <person name="Oger P.M."/>
            <person name="Farrand S.K."/>
            <person name="Olsen G.J."/>
            <person name="Reich C."/>
        </authorList>
    </citation>
    <scope>NUCLEOTIDE SEQUENCE</scope>
    <source>
        <strain evidence="2">Bo542</strain>
        <plasmid evidence="2">pTiBo542</plasmid>
    </source>
</reference>
<dbReference type="CDD" id="cd07996">
    <property type="entry name" value="WGR_MMR_like"/>
    <property type="match status" value="1"/>
</dbReference>
<gene>
    <name evidence="2" type="ORF">pTiBo197</name>
</gene>
<name>A5WYB2_AGRTU</name>
<keyword evidence="2" id="KW-0614">Plasmid</keyword>
<dbReference type="Gene3D" id="2.20.140.10">
    <property type="entry name" value="WGR domain"/>
    <property type="match status" value="1"/>
</dbReference>
<geneLocation type="plasmid" evidence="2">
    <name>pTiBo542</name>
</geneLocation>
<evidence type="ECO:0000259" key="1">
    <source>
        <dbReference type="PROSITE" id="PS51977"/>
    </source>
</evidence>
<feature type="domain" description="WGR" evidence="1">
    <location>
        <begin position="14"/>
        <end position="113"/>
    </location>
</feature>
<dbReference type="Pfam" id="PF05406">
    <property type="entry name" value="WGR"/>
    <property type="match status" value="1"/>
</dbReference>
<dbReference type="AlphaFoldDB" id="A5WYB2"/>
<dbReference type="InterPro" id="IPR008893">
    <property type="entry name" value="WGR_domain"/>
</dbReference>
<dbReference type="InterPro" id="IPR036930">
    <property type="entry name" value="WGR_dom_sf"/>
</dbReference>